<evidence type="ECO:0000256" key="1">
    <source>
        <dbReference type="SAM" id="Coils"/>
    </source>
</evidence>
<evidence type="ECO:0000313" key="3">
    <source>
        <dbReference type="Proteomes" id="UP000231896"/>
    </source>
</evidence>
<dbReference type="AlphaFoldDB" id="A0A2K8NVM6"/>
<dbReference type="EMBL" id="CP024964">
    <property type="protein sequence ID" value="ATZ17890.1"/>
    <property type="molecule type" value="Genomic_DNA"/>
</dbReference>
<name>A0A2K8NVM6_9MOLU</name>
<organism evidence="2 3">
    <name type="scientific">Mesoplasma melaleucae</name>
    <dbReference type="NCBI Taxonomy" id="81459"/>
    <lineage>
        <taxon>Bacteria</taxon>
        <taxon>Bacillati</taxon>
        <taxon>Mycoplasmatota</taxon>
        <taxon>Mollicutes</taxon>
        <taxon>Entomoplasmatales</taxon>
        <taxon>Entomoplasmataceae</taxon>
        <taxon>Mesoplasma</taxon>
    </lineage>
</organism>
<dbReference type="RefSeq" id="WP_028124445.1">
    <property type="nucleotide sequence ID" value="NZ_CP024964.1"/>
</dbReference>
<protein>
    <recommendedName>
        <fullName evidence="4">DivIVA domain-containing protein</fullName>
    </recommendedName>
</protein>
<dbReference type="Gene3D" id="6.10.250.660">
    <property type="match status" value="1"/>
</dbReference>
<keyword evidence="3" id="KW-1185">Reference proteome</keyword>
<accession>A0A2K8NVM6</accession>
<dbReference type="OrthoDB" id="391895at2"/>
<reference evidence="2 3" key="1">
    <citation type="submission" date="2017-11" db="EMBL/GenBank/DDBJ databases">
        <title>Genome sequence of Entomoplasma melaleucae M1 (ATCC 49191).</title>
        <authorList>
            <person name="Lo W.-S."/>
            <person name="Gasparich G.E."/>
            <person name="Kuo C.-H."/>
        </authorList>
    </citation>
    <scope>NUCLEOTIDE SEQUENCE [LARGE SCALE GENOMIC DNA]</scope>
    <source>
        <strain evidence="2 3">M1</strain>
    </source>
</reference>
<proteinExistence type="predicted"/>
<feature type="coiled-coil region" evidence="1">
    <location>
        <begin position="53"/>
        <end position="121"/>
    </location>
</feature>
<dbReference type="Proteomes" id="UP000231896">
    <property type="component" value="Chromosome"/>
</dbReference>
<evidence type="ECO:0000313" key="2">
    <source>
        <dbReference type="EMBL" id="ATZ17890.1"/>
    </source>
</evidence>
<gene>
    <name evidence="2" type="ORF">EMELA_v1c03190</name>
</gene>
<dbReference type="NCBIfam" id="TIGR03544">
    <property type="entry name" value="DivI1A_domain"/>
    <property type="match status" value="1"/>
</dbReference>
<dbReference type="KEGG" id="eml:EMELA_v1c03190"/>
<keyword evidence="1" id="KW-0175">Coiled coil</keyword>
<dbReference type="InterPro" id="IPR019933">
    <property type="entry name" value="DivIVA_domain"/>
</dbReference>
<sequence>MKKPDILAEQILHEKFPTEFPGYKMESVNNFLDKVYIEMKAYEEEVIILNGILEENKIRIAELESKNNHYQSRSAEAEKQLMEFKKKQLSNSDFVKQTKGIDVIQKSLKEIKQTLEKLENK</sequence>
<evidence type="ECO:0008006" key="4">
    <source>
        <dbReference type="Google" id="ProtNLM"/>
    </source>
</evidence>